<comment type="subunit">
    <text evidence="10 12">The RNAP catalytic core consists of 2 alpha, 1 beta, 1 beta' and 1 omega subunit. When a sigma factor is associated with the core the holoenzyme is formed, which can initiate transcription.</text>
</comment>
<comment type="similarity">
    <text evidence="2 12 13">Belongs to the RNA polymerase beta' chain family.</text>
</comment>
<feature type="domain" description="RNA polymerase N-terminal" evidence="15">
    <location>
        <begin position="322"/>
        <end position="601"/>
    </location>
</feature>
<evidence type="ECO:0000313" key="16">
    <source>
        <dbReference type="EMBL" id="EKX91584.1"/>
    </source>
</evidence>
<evidence type="ECO:0000256" key="13">
    <source>
        <dbReference type="RuleBase" id="RU004279"/>
    </source>
</evidence>
<evidence type="ECO:0000256" key="14">
    <source>
        <dbReference type="SAM" id="Coils"/>
    </source>
</evidence>
<dbReference type="GO" id="GO:0006351">
    <property type="term" value="P:DNA-templated transcription"/>
    <property type="evidence" value="ECO:0007669"/>
    <property type="project" value="UniProtKB-UniRule"/>
</dbReference>
<evidence type="ECO:0000256" key="5">
    <source>
        <dbReference type="ARBA" id="ARBA00022695"/>
    </source>
</evidence>
<dbReference type="InterPro" id="IPR007066">
    <property type="entry name" value="RNA_pol_Rpb1_3"/>
</dbReference>
<dbReference type="GO" id="GO:0000428">
    <property type="term" value="C:DNA-directed RNA polymerase complex"/>
    <property type="evidence" value="ECO:0007669"/>
    <property type="project" value="UniProtKB-KW"/>
</dbReference>
<dbReference type="InterPro" id="IPR045867">
    <property type="entry name" value="DNA-dir_RpoC_beta_prime"/>
</dbReference>
<dbReference type="NCBIfam" id="NF011498">
    <property type="entry name" value="PRK14906.1"/>
    <property type="match status" value="1"/>
</dbReference>
<dbReference type="FunFam" id="1.10.150.390:FF:000002">
    <property type="entry name" value="DNA-directed RNA polymerase subunit beta"/>
    <property type="match status" value="1"/>
</dbReference>
<organism evidence="16 17">
    <name type="scientific">Corynebacterium durum F0235</name>
    <dbReference type="NCBI Taxonomy" id="1035195"/>
    <lineage>
        <taxon>Bacteria</taxon>
        <taxon>Bacillati</taxon>
        <taxon>Actinomycetota</taxon>
        <taxon>Actinomycetes</taxon>
        <taxon>Mycobacteriales</taxon>
        <taxon>Corynebacteriaceae</taxon>
        <taxon>Corynebacterium</taxon>
    </lineage>
</organism>
<feature type="binding site" evidence="12">
    <location>
        <position position="547"/>
    </location>
    <ligand>
        <name>Mg(2+)</name>
        <dbReference type="ChEBI" id="CHEBI:18420"/>
    </ligand>
</feature>
<evidence type="ECO:0000256" key="1">
    <source>
        <dbReference type="ARBA" id="ARBA00004026"/>
    </source>
</evidence>
<evidence type="ECO:0000259" key="15">
    <source>
        <dbReference type="SMART" id="SM00663"/>
    </source>
</evidence>
<dbReference type="GO" id="GO:0003677">
    <property type="term" value="F:DNA binding"/>
    <property type="evidence" value="ECO:0007669"/>
    <property type="project" value="UniProtKB-UniRule"/>
</dbReference>
<dbReference type="Proteomes" id="UP000010445">
    <property type="component" value="Unassembled WGS sequence"/>
</dbReference>
<dbReference type="Gene3D" id="2.40.50.100">
    <property type="match status" value="1"/>
</dbReference>
<evidence type="ECO:0000256" key="11">
    <source>
        <dbReference type="ARBA" id="ARBA00048552"/>
    </source>
</evidence>
<dbReference type="InterPro" id="IPR038120">
    <property type="entry name" value="Rpb1_funnel_sf"/>
</dbReference>
<evidence type="ECO:0000256" key="9">
    <source>
        <dbReference type="ARBA" id="ARBA00023163"/>
    </source>
</evidence>
<dbReference type="NCBIfam" id="TIGR02386">
    <property type="entry name" value="rpoC_TIGR"/>
    <property type="match status" value="1"/>
</dbReference>
<keyword evidence="8 12" id="KW-0460">Magnesium</keyword>
<dbReference type="InterPro" id="IPR000722">
    <property type="entry name" value="RNA_pol_asu"/>
</dbReference>
<keyword evidence="5 12" id="KW-0548">Nucleotidyltransferase</keyword>
<feature type="binding site" evidence="12">
    <location>
        <position position="74"/>
    </location>
    <ligand>
        <name>Zn(2+)</name>
        <dbReference type="ChEBI" id="CHEBI:29105"/>
        <label>1</label>
    </ligand>
</feature>
<keyword evidence="9 12" id="KW-0804">Transcription</keyword>
<protein>
    <recommendedName>
        <fullName evidence="12">DNA-directed RNA polymerase subunit beta'</fullName>
        <shortName evidence="12">RNAP subunit beta'</shortName>
        <ecNumber evidence="12">2.7.7.6</ecNumber>
    </recommendedName>
    <alternativeName>
        <fullName evidence="12">RNA polymerase subunit beta'</fullName>
    </alternativeName>
    <alternativeName>
        <fullName evidence="12">Transcriptase subunit beta'</fullName>
    </alternativeName>
</protein>
<dbReference type="Gene3D" id="2.40.40.20">
    <property type="match status" value="1"/>
</dbReference>
<comment type="catalytic activity">
    <reaction evidence="11 12 13">
        <text>RNA(n) + a ribonucleoside 5'-triphosphate = RNA(n+1) + diphosphate</text>
        <dbReference type="Rhea" id="RHEA:21248"/>
        <dbReference type="Rhea" id="RHEA-COMP:14527"/>
        <dbReference type="Rhea" id="RHEA-COMP:17342"/>
        <dbReference type="ChEBI" id="CHEBI:33019"/>
        <dbReference type="ChEBI" id="CHEBI:61557"/>
        <dbReference type="ChEBI" id="CHEBI:140395"/>
        <dbReference type="EC" id="2.7.7.6"/>
    </reaction>
</comment>
<dbReference type="FunFam" id="1.10.40.90:FF:000001">
    <property type="entry name" value="DNA-directed RNA polymerase subunit beta"/>
    <property type="match status" value="1"/>
</dbReference>
<dbReference type="Gene3D" id="1.10.1790.20">
    <property type="match status" value="1"/>
</dbReference>
<keyword evidence="7 12" id="KW-0862">Zinc</keyword>
<feature type="coiled-coil region" evidence="14">
    <location>
        <begin position="179"/>
        <end position="206"/>
    </location>
</feature>
<dbReference type="InterPro" id="IPR007080">
    <property type="entry name" value="RNA_pol_Rpb1_1"/>
</dbReference>
<evidence type="ECO:0000256" key="7">
    <source>
        <dbReference type="ARBA" id="ARBA00022833"/>
    </source>
</evidence>
<dbReference type="InterPro" id="IPR012754">
    <property type="entry name" value="DNA-dir_RpoC_beta_prime_bact"/>
</dbReference>
<keyword evidence="6 12" id="KW-0479">Metal-binding</keyword>
<evidence type="ECO:0000256" key="8">
    <source>
        <dbReference type="ARBA" id="ARBA00022842"/>
    </source>
</evidence>
<dbReference type="InterPro" id="IPR044893">
    <property type="entry name" value="RNA_pol_Rpb1_clamp_domain"/>
</dbReference>
<dbReference type="FunFam" id="4.10.860.120:FF:000001">
    <property type="entry name" value="DNA-directed RNA polymerase subunit beta"/>
    <property type="match status" value="1"/>
</dbReference>
<feature type="binding site" evidence="12">
    <location>
        <position position="996"/>
    </location>
    <ligand>
        <name>Zn(2+)</name>
        <dbReference type="ChEBI" id="CHEBI:29105"/>
        <label>2</label>
    </ligand>
</feature>
<comment type="function">
    <text evidence="1 12 13">DNA-dependent RNA polymerase catalyzes the transcription of DNA into RNA using the four ribonucleoside triphosphates as substrates.</text>
</comment>
<feature type="binding site" evidence="12">
    <location>
        <position position="551"/>
    </location>
    <ligand>
        <name>Mg(2+)</name>
        <dbReference type="ChEBI" id="CHEBI:18420"/>
    </ligand>
</feature>
<dbReference type="EMBL" id="AMEM01000011">
    <property type="protein sequence ID" value="EKX91584.1"/>
    <property type="molecule type" value="Genomic_DNA"/>
</dbReference>
<evidence type="ECO:0000256" key="3">
    <source>
        <dbReference type="ARBA" id="ARBA00022478"/>
    </source>
</evidence>
<dbReference type="PANTHER" id="PTHR19376:SF54">
    <property type="entry name" value="DNA-DIRECTED RNA POLYMERASE SUBUNIT BETA"/>
    <property type="match status" value="1"/>
</dbReference>
<dbReference type="Pfam" id="PF04983">
    <property type="entry name" value="RNA_pol_Rpb1_3"/>
    <property type="match status" value="1"/>
</dbReference>
<keyword evidence="4 12" id="KW-0808">Transferase</keyword>
<comment type="cofactor">
    <cofactor evidence="12">
        <name>Mg(2+)</name>
        <dbReference type="ChEBI" id="CHEBI:18420"/>
    </cofactor>
    <text evidence="12">Binds 1 Mg(2+) ion per subunit.</text>
</comment>
<dbReference type="PATRIC" id="fig|1035195.3.peg.589"/>
<feature type="binding site" evidence="12">
    <location>
        <position position="1003"/>
    </location>
    <ligand>
        <name>Zn(2+)</name>
        <dbReference type="ChEBI" id="CHEBI:29105"/>
        <label>2</label>
    </ligand>
</feature>
<sequence>MPLELIFRKESYVLDVNFFDELRIGLATADDIRRWSKGEVKKPETINYRTLKPEKDGLFCERIFGPTRDWECACGKYKRVRYKGIICERCGVEVTKSKVRRERMGHIELAAPVTHIWYFKGVPSRLGYLLDLAPKDLERIIYFAANIITSVDEEARHNDLTTLEAEMLLEKKDVEADSESELAERAQKLEEDLAELEAAGAKADARRKVQNAADKEMQHIRERAQREIDSLDEIWNTFVKLAPKQMIVDETIYSELVDRYEDYFTGGMGAEAIQTLIRNFDLDAEAEELRTIINEGKGQKKMRALKRLKVVAAFQRSGNDPAGMVLDCIPVIPPELRPMVQLDGGRFATSDLNDLYRRVINRNNRLKRMIDLGAPEIIVNNEKRMLQESVDALFDNGRRGRPVTGPGNRPLKSLSDLLKGKQGRFRQNLLGKRVDYSGRSVIIVGPQLRLHECGLPKLMALELFKPFVMKRLVENQYAQNIKSAKRMVERQRPEVWDVLEEAIAEHPVMLNRAPTLHRLGIQAFEPVLVEGKAIQLHPLACEAFNADFDGDQMAVHLPLSAEAQAEARILMLASNNILSPASGKPLAMPRLDMVTGLYFLTLEKGPEEFGGQGAYKPATNEQPAQGVYLSVAEAIMAFDRGVLGLQAPIKVRISHLRPPADIEAEHFPDGWHKGDTWLADTTLGRIMFNELLPWNYPYLEGVMVRKGGGSDKIMLGDVITDLSARYPMITVAQTMDKMKDAGFYWATRSGVTISMSDVLVLPDKEKILDRYEADARDIENKYWVKGALTSRERYDRLVELWKSATDHVGKLVEELYPDDNPIPMIVKSGAAGNMRQIWTLAGMKGMVVNSKGDYITRPIKTSFREGLTVLEYFNNSHGSRKGLADTALRTADSGYLTRRLVDVAQDVIVREEDCGTRQGVKVPVSVPVKDASGETVGYSRHSLVETSVLGRVLAADATDADGNVVLPAGTDIGELQLDALVDAGIPGVKVRSVLTCQTPTGVCAKCYGKSMASGKQVDIGEAVGIVAAQSIGEPGTQLTMRTFHQGGVGGDITGGLPRVQELFEARVPKNKAPIASVSGTVHLSDEGNFYTMTISPDDGSDDVVYEKLSKRQGLAMIKVPMETNPGAFIERTIQEGDHVNVGDRLLRGPADPHDVLDILGRRGVEQHLIDEVQAVYRAQGVAIHDKHIEIIIRQMLRRGTVIESGSTEFLPGTLVDLSEAKLANAEAIQGGGQPAELRSEIMGITKASLATESWLSAASFQETTRVLTDAAINKRSDKLIGLKENVIIGKLIPAGTGIARYRNISVKPTEAARNAAYSIPTYGDSIYGDDGFGDYTGASVPLDGAY</sequence>
<keyword evidence="17" id="KW-1185">Reference proteome</keyword>
<dbReference type="Pfam" id="PF04997">
    <property type="entry name" value="RNA_pol_Rpb1_1"/>
    <property type="match status" value="1"/>
</dbReference>
<dbReference type="STRING" id="1035195.HMPREF9997_00658"/>
<feature type="binding site" evidence="12">
    <location>
        <position position="90"/>
    </location>
    <ligand>
        <name>Zn(2+)</name>
        <dbReference type="ChEBI" id="CHEBI:29105"/>
        <label>1</label>
    </ligand>
</feature>
<proteinExistence type="inferred from homology"/>
<comment type="caution">
    <text evidence="16">The sequence shown here is derived from an EMBL/GenBank/DDBJ whole genome shotgun (WGS) entry which is preliminary data.</text>
</comment>
<feature type="binding site" evidence="12">
    <location>
        <position position="1006"/>
    </location>
    <ligand>
        <name>Zn(2+)</name>
        <dbReference type="ChEBI" id="CHEBI:29105"/>
        <label>2</label>
    </ligand>
</feature>
<evidence type="ECO:0000256" key="6">
    <source>
        <dbReference type="ARBA" id="ARBA00022723"/>
    </source>
</evidence>
<dbReference type="SMART" id="SM00663">
    <property type="entry name" value="RPOLA_N"/>
    <property type="match status" value="1"/>
</dbReference>
<dbReference type="SUPFAM" id="SSF64484">
    <property type="entry name" value="beta and beta-prime subunits of DNA dependent RNA-polymerase"/>
    <property type="match status" value="1"/>
</dbReference>
<dbReference type="GO" id="GO:0003899">
    <property type="term" value="F:DNA-directed RNA polymerase activity"/>
    <property type="evidence" value="ECO:0007669"/>
    <property type="project" value="UniProtKB-UniRule"/>
</dbReference>
<dbReference type="HOGENOM" id="CLU_000524_3_1_11"/>
<feature type="binding site" evidence="12">
    <location>
        <position position="72"/>
    </location>
    <ligand>
        <name>Zn(2+)</name>
        <dbReference type="ChEBI" id="CHEBI:29105"/>
        <label>1</label>
    </ligand>
</feature>
<dbReference type="HAMAP" id="MF_01322">
    <property type="entry name" value="RNApol_bact_RpoC"/>
    <property type="match status" value="1"/>
</dbReference>
<comment type="cofactor">
    <cofactor evidence="12">
        <name>Zn(2+)</name>
        <dbReference type="ChEBI" id="CHEBI:29105"/>
    </cofactor>
    <text evidence="12">Binds 2 Zn(2+) ions per subunit.</text>
</comment>
<dbReference type="Gene3D" id="1.10.40.90">
    <property type="match status" value="1"/>
</dbReference>
<dbReference type="Gene3D" id="1.10.150.390">
    <property type="match status" value="1"/>
</dbReference>
<dbReference type="InterPro" id="IPR007081">
    <property type="entry name" value="RNA_pol_Rpb1_5"/>
</dbReference>
<name>L1MKU0_9CORY</name>
<dbReference type="InterPro" id="IPR042102">
    <property type="entry name" value="RNA_pol_Rpb1_3_sf"/>
</dbReference>
<evidence type="ECO:0000313" key="17">
    <source>
        <dbReference type="Proteomes" id="UP000010445"/>
    </source>
</evidence>
<dbReference type="GO" id="GO:0008270">
    <property type="term" value="F:zinc ion binding"/>
    <property type="evidence" value="ECO:0007669"/>
    <property type="project" value="UniProtKB-UniRule"/>
</dbReference>
<dbReference type="GO" id="GO:0000287">
    <property type="term" value="F:magnesium ion binding"/>
    <property type="evidence" value="ECO:0007669"/>
    <property type="project" value="UniProtKB-UniRule"/>
</dbReference>
<evidence type="ECO:0000256" key="12">
    <source>
        <dbReference type="HAMAP-Rule" id="MF_01322"/>
    </source>
</evidence>
<evidence type="ECO:0000256" key="10">
    <source>
        <dbReference type="ARBA" id="ARBA00025935"/>
    </source>
</evidence>
<dbReference type="Pfam" id="PF04998">
    <property type="entry name" value="RNA_pol_Rpb1_5"/>
    <property type="match status" value="1"/>
</dbReference>
<dbReference type="Pfam" id="PF00623">
    <property type="entry name" value="RNA_pol_Rpb1_2"/>
    <property type="match status" value="1"/>
</dbReference>
<dbReference type="PANTHER" id="PTHR19376">
    <property type="entry name" value="DNA-DIRECTED RNA POLYMERASE"/>
    <property type="match status" value="1"/>
</dbReference>
<evidence type="ECO:0000256" key="2">
    <source>
        <dbReference type="ARBA" id="ARBA00006460"/>
    </source>
</evidence>
<dbReference type="EC" id="2.7.7.6" evidence="12"/>
<feature type="binding site" evidence="12">
    <location>
        <position position="914"/>
    </location>
    <ligand>
        <name>Zn(2+)</name>
        <dbReference type="ChEBI" id="CHEBI:29105"/>
        <label>2</label>
    </ligand>
</feature>
<gene>
    <name evidence="12" type="primary">rpoC</name>
    <name evidence="16" type="ORF">HMPREF9997_00658</name>
</gene>
<dbReference type="CDD" id="cd02655">
    <property type="entry name" value="RNAP_beta'_C"/>
    <property type="match status" value="1"/>
</dbReference>
<dbReference type="Gene3D" id="4.10.860.120">
    <property type="entry name" value="RNA polymerase II, clamp domain"/>
    <property type="match status" value="1"/>
</dbReference>
<keyword evidence="3 12" id="KW-0240">DNA-directed RNA polymerase</keyword>
<dbReference type="Gene3D" id="1.10.132.30">
    <property type="match status" value="1"/>
</dbReference>
<reference evidence="16 17" key="1">
    <citation type="submission" date="2012-05" db="EMBL/GenBank/DDBJ databases">
        <authorList>
            <person name="Weinstock G."/>
            <person name="Sodergren E."/>
            <person name="Lobos E.A."/>
            <person name="Fulton L."/>
            <person name="Fulton R."/>
            <person name="Courtney L."/>
            <person name="Fronick C."/>
            <person name="O'Laughlin M."/>
            <person name="Godfrey J."/>
            <person name="Wilson R.M."/>
            <person name="Miner T."/>
            <person name="Farmer C."/>
            <person name="Delehaunty K."/>
            <person name="Cordes M."/>
            <person name="Minx P."/>
            <person name="Tomlinson C."/>
            <person name="Chen J."/>
            <person name="Wollam A."/>
            <person name="Pepin K.H."/>
            <person name="Bhonagiri V."/>
            <person name="Zhang X."/>
            <person name="Suruliraj S."/>
            <person name="Warren W."/>
            <person name="Mitreva M."/>
            <person name="Mardis E.R."/>
            <person name="Wilson R.K."/>
        </authorList>
    </citation>
    <scope>NUCLEOTIDE SEQUENCE [LARGE SCALE GENOMIC DNA]</scope>
    <source>
        <strain evidence="16 17">F0235</strain>
    </source>
</reference>
<keyword evidence="14" id="KW-0175">Coiled coil</keyword>
<dbReference type="eggNOG" id="COG0086">
    <property type="taxonomic scope" value="Bacteria"/>
</dbReference>
<feature type="binding site" evidence="12">
    <location>
        <position position="549"/>
    </location>
    <ligand>
        <name>Mg(2+)</name>
        <dbReference type="ChEBI" id="CHEBI:18420"/>
    </ligand>
</feature>
<dbReference type="Gene3D" id="1.10.274.100">
    <property type="entry name" value="RNA polymerase Rpb1, domain 3"/>
    <property type="match status" value="1"/>
</dbReference>
<dbReference type="CDD" id="cd01609">
    <property type="entry name" value="RNAP_beta'_N"/>
    <property type="match status" value="1"/>
</dbReference>
<evidence type="ECO:0000256" key="4">
    <source>
        <dbReference type="ARBA" id="ARBA00022679"/>
    </source>
</evidence>
<feature type="binding site" evidence="12">
    <location>
        <position position="87"/>
    </location>
    <ligand>
        <name>Zn(2+)</name>
        <dbReference type="ChEBI" id="CHEBI:29105"/>
        <label>1</label>
    </ligand>
</feature>
<accession>L1MKU0</accession>
<dbReference type="InterPro" id="IPR006592">
    <property type="entry name" value="RNA_pol_N"/>
</dbReference>